<reference evidence="1 2" key="1">
    <citation type="submission" date="2020-08" db="EMBL/GenBank/DDBJ databases">
        <title>Sequencing the genomes of 1000 actinobacteria strains.</title>
        <authorList>
            <person name="Klenk H.-P."/>
        </authorList>
    </citation>
    <scope>NUCLEOTIDE SEQUENCE [LARGE SCALE GENOMIC DNA]</scope>
    <source>
        <strain evidence="1 2">DSM 44936</strain>
    </source>
</reference>
<evidence type="ECO:0008006" key="3">
    <source>
        <dbReference type="Google" id="ProtNLM"/>
    </source>
</evidence>
<sequence>MQWRLLAPFIAPKFRFPNKVAVTVIGHNAIIRQASFPLSEIVVENLPSVDAAQEVFLAIKRGMLIASINLSCGIRIADEVAILDAVTPLPGQDERPFICPQDRSLARLVMKSGPVEFQMSYALPKLIHGLESGARSTSAALALSDQRLALACMLYTDSFFETSPEAQFITLIGVLEVLKEQDPVSQEAEQLIDGWLNEIRQLEPGEAQSLRGRLRSLKHVSIGTGIRRLIYRHLGPERAREVQALYAIRSKLVHEGERPPRLNDDLRQSRYIVRELLAKILSDSERRIGQKDM</sequence>
<dbReference type="EMBL" id="JACHIU010000001">
    <property type="protein sequence ID" value="MBB6471667.1"/>
    <property type="molecule type" value="Genomic_DNA"/>
</dbReference>
<keyword evidence="2" id="KW-1185">Reference proteome</keyword>
<accession>A0A7X0IAJ5</accession>
<evidence type="ECO:0000313" key="2">
    <source>
        <dbReference type="Proteomes" id="UP000555564"/>
    </source>
</evidence>
<dbReference type="Proteomes" id="UP000555564">
    <property type="component" value="Unassembled WGS sequence"/>
</dbReference>
<protein>
    <recommendedName>
        <fullName evidence="3">Apea-like HEPN domain-containing protein</fullName>
    </recommendedName>
</protein>
<dbReference type="RefSeq" id="WP_184978839.1">
    <property type="nucleotide sequence ID" value="NZ_BAAALO010000031.1"/>
</dbReference>
<comment type="caution">
    <text evidence="1">The sequence shown here is derived from an EMBL/GenBank/DDBJ whole genome shotgun (WGS) entry which is preliminary data.</text>
</comment>
<evidence type="ECO:0000313" key="1">
    <source>
        <dbReference type="EMBL" id="MBB6471667.1"/>
    </source>
</evidence>
<dbReference type="AlphaFoldDB" id="A0A7X0IAJ5"/>
<organism evidence="1 2">
    <name type="scientific">Sphaerisporangium rubeum</name>
    <dbReference type="NCBI Taxonomy" id="321317"/>
    <lineage>
        <taxon>Bacteria</taxon>
        <taxon>Bacillati</taxon>
        <taxon>Actinomycetota</taxon>
        <taxon>Actinomycetes</taxon>
        <taxon>Streptosporangiales</taxon>
        <taxon>Streptosporangiaceae</taxon>
        <taxon>Sphaerisporangium</taxon>
    </lineage>
</organism>
<gene>
    <name evidence="1" type="ORF">BJ992_001098</name>
</gene>
<proteinExistence type="predicted"/>
<name>A0A7X0IAJ5_9ACTN</name>